<proteinExistence type="predicted"/>
<dbReference type="KEGG" id="taer:GT409_00330"/>
<dbReference type="InterPro" id="IPR012657">
    <property type="entry name" value="23S_rRNA-intervening_sequence"/>
</dbReference>
<dbReference type="PANTHER" id="PTHR38471">
    <property type="entry name" value="FOUR HELIX BUNDLE PROTEIN"/>
    <property type="match status" value="1"/>
</dbReference>
<gene>
    <name evidence="1" type="ORF">GT409_00330</name>
</gene>
<evidence type="ECO:0000313" key="2">
    <source>
        <dbReference type="Proteomes" id="UP000464954"/>
    </source>
</evidence>
<dbReference type="Proteomes" id="UP000464954">
    <property type="component" value="Chromosome"/>
</dbReference>
<sequence>MRLRVWQDARDLYLLTWKAFRAFPFEQKRIASQQVASIDSIHRNISEGYCRRSIKEYLQYLNIAQGSVGESVSTLHVYCAADHISEEKFEETDALAYKLENDLKKLIGSLQEKQASNEWDDSFLIKESNESYTIRSDNPDIP</sequence>
<evidence type="ECO:0000313" key="1">
    <source>
        <dbReference type="EMBL" id="QHI67956.1"/>
    </source>
</evidence>
<reference evidence="1 2" key="1">
    <citation type="submission" date="2020-01" db="EMBL/GenBank/DDBJ databases">
        <title>Ponticoccus aerotolerans gen. nov., sp. nov., an anaerobic bacterium and proposal of Ponticoccusceae fam. nov., Ponticoccusles ord. nov. and Ponticoccuse classis nov. in the phylum Kiritimatiellaeota.</title>
        <authorList>
            <person name="Zhou L.Y."/>
            <person name="Du Z.J."/>
        </authorList>
    </citation>
    <scope>NUCLEOTIDE SEQUENCE [LARGE SCALE GENOMIC DNA]</scope>
    <source>
        <strain evidence="1 2">S-5007</strain>
    </source>
</reference>
<keyword evidence="2" id="KW-1185">Reference proteome</keyword>
<accession>A0A6P1M8P9</accession>
<dbReference type="SUPFAM" id="SSF158446">
    <property type="entry name" value="IVS-encoded protein-like"/>
    <property type="match status" value="1"/>
</dbReference>
<dbReference type="PANTHER" id="PTHR38471:SF2">
    <property type="entry name" value="FOUR HELIX BUNDLE PROTEIN"/>
    <property type="match status" value="1"/>
</dbReference>
<dbReference type="AlphaFoldDB" id="A0A6P1M8P9"/>
<dbReference type="RefSeq" id="WP_160625990.1">
    <property type="nucleotide sequence ID" value="NZ_CP047593.1"/>
</dbReference>
<dbReference type="Pfam" id="PF05635">
    <property type="entry name" value="23S_rRNA_IVP"/>
    <property type="match status" value="1"/>
</dbReference>
<dbReference type="InterPro" id="IPR036583">
    <property type="entry name" value="23S_rRNA_IVS_sf"/>
</dbReference>
<dbReference type="EMBL" id="CP047593">
    <property type="protein sequence ID" value="QHI67956.1"/>
    <property type="molecule type" value="Genomic_DNA"/>
</dbReference>
<name>A0A6P1M8P9_9BACT</name>
<dbReference type="NCBIfam" id="TIGR02436">
    <property type="entry name" value="four helix bundle protein"/>
    <property type="match status" value="1"/>
</dbReference>
<dbReference type="Gene3D" id="1.20.1440.60">
    <property type="entry name" value="23S rRNA-intervening sequence"/>
    <property type="match status" value="1"/>
</dbReference>
<organism evidence="1 2">
    <name type="scientific">Tichowtungia aerotolerans</name>
    <dbReference type="NCBI Taxonomy" id="2697043"/>
    <lineage>
        <taxon>Bacteria</taxon>
        <taxon>Pseudomonadati</taxon>
        <taxon>Kiritimatiellota</taxon>
        <taxon>Tichowtungiia</taxon>
        <taxon>Tichowtungiales</taxon>
        <taxon>Tichowtungiaceae</taxon>
        <taxon>Tichowtungia</taxon>
    </lineage>
</organism>
<protein>
    <submittedName>
        <fullName evidence="1">Four helix bundle protein</fullName>
    </submittedName>
</protein>